<evidence type="ECO:0000259" key="2">
    <source>
        <dbReference type="Pfam" id="PF02698"/>
    </source>
</evidence>
<reference evidence="3 4" key="1">
    <citation type="submission" date="2019-07" db="EMBL/GenBank/DDBJ databases">
        <authorList>
            <person name="Kim J."/>
        </authorList>
    </citation>
    <scope>NUCLEOTIDE SEQUENCE [LARGE SCALE GENOMIC DNA]</scope>
    <source>
        <strain evidence="3 4">N4</strain>
    </source>
</reference>
<gene>
    <name evidence="3" type="ORF">FPZ44_07975</name>
</gene>
<dbReference type="InterPro" id="IPR051599">
    <property type="entry name" value="Cell_Envelope_Assoc"/>
</dbReference>
<dbReference type="AlphaFoldDB" id="A0A559J425"/>
<dbReference type="Pfam" id="PF02698">
    <property type="entry name" value="DUF218"/>
    <property type="match status" value="1"/>
</dbReference>
<evidence type="ECO:0000313" key="4">
    <source>
        <dbReference type="Proteomes" id="UP000318102"/>
    </source>
</evidence>
<keyword evidence="1" id="KW-0472">Membrane</keyword>
<evidence type="ECO:0000313" key="3">
    <source>
        <dbReference type="EMBL" id="TVX94635.1"/>
    </source>
</evidence>
<keyword evidence="1" id="KW-0812">Transmembrane</keyword>
<sequence length="210" mass="23822">MKSRHSSKRSSLWRTALKRIIILLTIFLLLGCVWFGYTQFKIGQAGGVSTGEKTDVGIVLGASMWGANPSPGLRERLDLAVKLYQEGRFGYILVTGGKGGSQDLYSEAEGSKRYLVKQGIPKERVLEEDKSTSTLENLLYSKTIISNNQWDSITIITHDFHGTRAREIAETLQYAEIEVETIESKVLSPVWHPLRESLAYTKWKWDRLWL</sequence>
<dbReference type="EMBL" id="VNJK01000001">
    <property type="protein sequence ID" value="TVX94635.1"/>
    <property type="molecule type" value="Genomic_DNA"/>
</dbReference>
<dbReference type="Proteomes" id="UP000318102">
    <property type="component" value="Unassembled WGS sequence"/>
</dbReference>
<evidence type="ECO:0000256" key="1">
    <source>
        <dbReference type="SAM" id="Phobius"/>
    </source>
</evidence>
<dbReference type="GO" id="GO:0005886">
    <property type="term" value="C:plasma membrane"/>
    <property type="evidence" value="ECO:0007669"/>
    <property type="project" value="TreeGrafter"/>
</dbReference>
<dbReference type="PROSITE" id="PS51257">
    <property type="entry name" value="PROKAR_LIPOPROTEIN"/>
    <property type="match status" value="1"/>
</dbReference>
<keyword evidence="4" id="KW-1185">Reference proteome</keyword>
<dbReference type="Gene3D" id="3.40.50.620">
    <property type="entry name" value="HUPs"/>
    <property type="match status" value="1"/>
</dbReference>
<dbReference type="PANTHER" id="PTHR30336:SF20">
    <property type="entry name" value="DUF218 DOMAIN-CONTAINING PROTEIN"/>
    <property type="match status" value="1"/>
</dbReference>
<accession>A0A559J425</accession>
<dbReference type="InterPro" id="IPR003848">
    <property type="entry name" value="DUF218"/>
</dbReference>
<name>A0A559J425_9BACL</name>
<comment type="caution">
    <text evidence="3">The sequence shown here is derived from an EMBL/GenBank/DDBJ whole genome shotgun (WGS) entry which is preliminary data.</text>
</comment>
<feature type="transmembrane region" description="Helical" evidence="1">
    <location>
        <begin position="20"/>
        <end position="37"/>
    </location>
</feature>
<organism evidence="3 4">
    <name type="scientific">Paenibacillus agilis</name>
    <dbReference type="NCBI Taxonomy" id="3020863"/>
    <lineage>
        <taxon>Bacteria</taxon>
        <taxon>Bacillati</taxon>
        <taxon>Bacillota</taxon>
        <taxon>Bacilli</taxon>
        <taxon>Bacillales</taxon>
        <taxon>Paenibacillaceae</taxon>
        <taxon>Paenibacillus</taxon>
    </lineage>
</organism>
<protein>
    <submittedName>
        <fullName evidence="3">YdcF family protein</fullName>
    </submittedName>
</protein>
<dbReference type="CDD" id="cd06259">
    <property type="entry name" value="YdcF-like"/>
    <property type="match status" value="1"/>
</dbReference>
<proteinExistence type="predicted"/>
<feature type="domain" description="DUF218" evidence="2">
    <location>
        <begin position="55"/>
        <end position="199"/>
    </location>
</feature>
<keyword evidence="1" id="KW-1133">Transmembrane helix</keyword>
<dbReference type="PANTHER" id="PTHR30336">
    <property type="entry name" value="INNER MEMBRANE PROTEIN, PROBABLE PERMEASE"/>
    <property type="match status" value="1"/>
</dbReference>
<dbReference type="OrthoDB" id="9782395at2"/>
<dbReference type="InterPro" id="IPR014729">
    <property type="entry name" value="Rossmann-like_a/b/a_fold"/>
</dbReference>